<protein>
    <submittedName>
        <fullName evidence="5">Shikimate dehydrogenase</fullName>
    </submittedName>
</protein>
<dbReference type="GO" id="GO:0004764">
    <property type="term" value="F:shikimate 3-dehydrogenase (NADP+) activity"/>
    <property type="evidence" value="ECO:0007669"/>
    <property type="project" value="InterPro"/>
</dbReference>
<reference evidence="5 6" key="1">
    <citation type="submission" date="2020-02" db="EMBL/GenBank/DDBJ databases">
        <title>Ideonella bacterium strain TBM-1.</title>
        <authorList>
            <person name="Chen W.-M."/>
        </authorList>
    </citation>
    <scope>NUCLEOTIDE SEQUENCE [LARGE SCALE GENOMIC DNA]</scope>
    <source>
        <strain evidence="5 6">TBM-1</strain>
    </source>
</reference>
<evidence type="ECO:0000313" key="6">
    <source>
        <dbReference type="Proteomes" id="UP000484255"/>
    </source>
</evidence>
<dbReference type="Proteomes" id="UP000484255">
    <property type="component" value="Unassembled WGS sequence"/>
</dbReference>
<evidence type="ECO:0000259" key="4">
    <source>
        <dbReference type="Pfam" id="PF08501"/>
    </source>
</evidence>
<keyword evidence="3" id="KW-0028">Amino-acid biosynthesis</keyword>
<evidence type="ECO:0000256" key="1">
    <source>
        <dbReference type="ARBA" id="ARBA00004871"/>
    </source>
</evidence>
<dbReference type="Pfam" id="PF08501">
    <property type="entry name" value="Shikimate_dh_N"/>
    <property type="match status" value="1"/>
</dbReference>
<evidence type="ECO:0000256" key="2">
    <source>
        <dbReference type="ARBA" id="ARBA00023002"/>
    </source>
</evidence>
<dbReference type="AlphaFoldDB" id="A0A7C9PGQ7"/>
<feature type="domain" description="Shikimate dehydrogenase substrate binding N-terminal" evidence="4">
    <location>
        <begin position="14"/>
        <end position="97"/>
    </location>
</feature>
<comment type="caution">
    <text evidence="5">The sequence shown here is derived from an EMBL/GenBank/DDBJ whole genome shotgun (WGS) entry which is preliminary data.</text>
</comment>
<name>A0A7C9PGQ7_9BURK</name>
<evidence type="ECO:0000313" key="5">
    <source>
        <dbReference type="EMBL" id="NDY91249.1"/>
    </source>
</evidence>
<dbReference type="SUPFAM" id="SSF51735">
    <property type="entry name" value="NAD(P)-binding Rossmann-fold domains"/>
    <property type="match status" value="1"/>
</dbReference>
<proteinExistence type="predicted"/>
<dbReference type="Gene3D" id="3.40.50.720">
    <property type="entry name" value="NAD(P)-binding Rossmann-like Domain"/>
    <property type="match status" value="1"/>
</dbReference>
<dbReference type="InterPro" id="IPR022893">
    <property type="entry name" value="Shikimate_DH_fam"/>
</dbReference>
<gene>
    <name evidence="5" type="ORF">G3A44_08600</name>
</gene>
<sequence length="268" mass="27620">MLDSYSGATRVIFIVGDPIAQVKSPAGVTRLLRERGADAIVVPAHVHPADLPLWMDAVRRMPNVDGVIVTVPHKFDALALCDEATPRARSIGAANAIRRSATGGWLGDMCDGEGYVAGLRAAGCEPRGKCALLVGAGGAGSAIAHALLDAGVARLALQEADTTRREALATKLRAYGPQVGHPVPPEVGSADPSGFDLVINATPMGMQPTDPLPLDASRLAPGTFVGCVVTQPAVPPLIEAARAQGLSTMTGAGMFAAVCDRLVDFYLA</sequence>
<accession>A0A7C9PGQ7</accession>
<dbReference type="GO" id="GO:0009073">
    <property type="term" value="P:aromatic amino acid family biosynthetic process"/>
    <property type="evidence" value="ECO:0007669"/>
    <property type="project" value="UniProtKB-KW"/>
</dbReference>
<evidence type="ECO:0000256" key="3">
    <source>
        <dbReference type="ARBA" id="ARBA00023141"/>
    </source>
</evidence>
<dbReference type="InterPro" id="IPR013708">
    <property type="entry name" value="Shikimate_DH-bd_N"/>
</dbReference>
<keyword evidence="3" id="KW-0057">Aromatic amino acid biosynthesis</keyword>
<dbReference type="GO" id="GO:0009423">
    <property type="term" value="P:chorismate biosynthetic process"/>
    <property type="evidence" value="ECO:0007669"/>
    <property type="project" value="TreeGrafter"/>
</dbReference>
<dbReference type="GO" id="GO:0019632">
    <property type="term" value="P:shikimate metabolic process"/>
    <property type="evidence" value="ECO:0007669"/>
    <property type="project" value="TreeGrafter"/>
</dbReference>
<dbReference type="InterPro" id="IPR046346">
    <property type="entry name" value="Aminoacid_DH-like_N_sf"/>
</dbReference>
<comment type="pathway">
    <text evidence="1">Metabolic intermediate biosynthesis; chorismate biosynthesis; chorismate from D-erythrose 4-phosphate and phosphoenolpyruvate: step 4/7.</text>
</comment>
<dbReference type="SUPFAM" id="SSF53223">
    <property type="entry name" value="Aminoacid dehydrogenase-like, N-terminal domain"/>
    <property type="match status" value="1"/>
</dbReference>
<dbReference type="InterPro" id="IPR036291">
    <property type="entry name" value="NAD(P)-bd_dom_sf"/>
</dbReference>
<dbReference type="PANTHER" id="PTHR21089">
    <property type="entry name" value="SHIKIMATE DEHYDROGENASE"/>
    <property type="match status" value="1"/>
</dbReference>
<dbReference type="RefSeq" id="WP_163457104.1">
    <property type="nucleotide sequence ID" value="NZ_JAAGOH010000008.1"/>
</dbReference>
<dbReference type="GO" id="GO:0050661">
    <property type="term" value="F:NADP binding"/>
    <property type="evidence" value="ECO:0007669"/>
    <property type="project" value="TreeGrafter"/>
</dbReference>
<dbReference type="Gene3D" id="3.40.50.10860">
    <property type="entry name" value="Leucine Dehydrogenase, chain A, domain 1"/>
    <property type="match status" value="1"/>
</dbReference>
<dbReference type="EMBL" id="JAAGOH010000008">
    <property type="protein sequence ID" value="NDY91249.1"/>
    <property type="molecule type" value="Genomic_DNA"/>
</dbReference>
<dbReference type="GO" id="GO:0005829">
    <property type="term" value="C:cytosol"/>
    <property type="evidence" value="ECO:0007669"/>
    <property type="project" value="TreeGrafter"/>
</dbReference>
<keyword evidence="2" id="KW-0560">Oxidoreductase</keyword>
<organism evidence="5 6">
    <name type="scientific">Ideonella livida</name>
    <dbReference type="NCBI Taxonomy" id="2707176"/>
    <lineage>
        <taxon>Bacteria</taxon>
        <taxon>Pseudomonadati</taxon>
        <taxon>Pseudomonadota</taxon>
        <taxon>Betaproteobacteria</taxon>
        <taxon>Burkholderiales</taxon>
        <taxon>Sphaerotilaceae</taxon>
        <taxon>Ideonella</taxon>
    </lineage>
</organism>
<dbReference type="PANTHER" id="PTHR21089:SF1">
    <property type="entry name" value="BIFUNCTIONAL 3-DEHYDROQUINATE DEHYDRATASE_SHIKIMATE DEHYDROGENASE, CHLOROPLASTIC"/>
    <property type="match status" value="1"/>
</dbReference>
<keyword evidence="6" id="KW-1185">Reference proteome</keyword>